<dbReference type="PIRSF" id="PIRSF003113">
    <property type="entry name" value="BolA"/>
    <property type="match status" value="1"/>
</dbReference>
<dbReference type="AlphaFoldDB" id="A0A4R1K6J3"/>
<dbReference type="InterPro" id="IPR036065">
    <property type="entry name" value="BolA-like_sf"/>
</dbReference>
<evidence type="ECO:0000313" key="5">
    <source>
        <dbReference type="Proteomes" id="UP000295565"/>
    </source>
</evidence>
<sequence>MSVAELLENKLREQFCVNFLQVVNESHRHHVPRGSESHFKVTLVSEAFAGQKLIARHRLVNECLNELLEGPIHALALHTYTPEEWQKRAGEAPKTPNCVGS</sequence>
<organism evidence="4 5">
    <name type="scientific">Celerinatantimonas diazotrophica</name>
    <dbReference type="NCBI Taxonomy" id="412034"/>
    <lineage>
        <taxon>Bacteria</taxon>
        <taxon>Pseudomonadati</taxon>
        <taxon>Pseudomonadota</taxon>
        <taxon>Gammaproteobacteria</taxon>
        <taxon>Celerinatantimonadaceae</taxon>
        <taxon>Celerinatantimonas</taxon>
    </lineage>
</organism>
<dbReference type="FunFam" id="3.30.300.90:FF:000001">
    <property type="entry name" value="Transcriptional regulator BolA"/>
    <property type="match status" value="1"/>
</dbReference>
<dbReference type="GO" id="GO:0005829">
    <property type="term" value="C:cytosol"/>
    <property type="evidence" value="ECO:0007669"/>
    <property type="project" value="TreeGrafter"/>
</dbReference>
<dbReference type="SUPFAM" id="SSF82657">
    <property type="entry name" value="BolA-like"/>
    <property type="match status" value="1"/>
</dbReference>
<reference evidence="4 5" key="1">
    <citation type="submission" date="2019-03" db="EMBL/GenBank/DDBJ databases">
        <title>Genomic Encyclopedia of Type Strains, Phase IV (KMG-IV): sequencing the most valuable type-strain genomes for metagenomic binning, comparative biology and taxonomic classification.</title>
        <authorList>
            <person name="Goeker M."/>
        </authorList>
    </citation>
    <scope>NUCLEOTIDE SEQUENCE [LARGE SCALE GENOMIC DNA]</scope>
    <source>
        <strain evidence="4 5">DSM 18577</strain>
    </source>
</reference>
<dbReference type="OrthoDB" id="9801469at2"/>
<dbReference type="GO" id="GO:0006351">
    <property type="term" value="P:DNA-templated transcription"/>
    <property type="evidence" value="ECO:0007669"/>
    <property type="project" value="TreeGrafter"/>
</dbReference>
<dbReference type="InterPro" id="IPR002634">
    <property type="entry name" value="BolA"/>
</dbReference>
<dbReference type="GO" id="GO:1990229">
    <property type="term" value="C:iron-sulfur cluster assembly complex"/>
    <property type="evidence" value="ECO:0007669"/>
    <property type="project" value="UniProtKB-ARBA"/>
</dbReference>
<dbReference type="PANTHER" id="PTHR46229:SF2">
    <property type="entry name" value="BOLA-LIKE PROTEIN 1"/>
    <property type="match status" value="1"/>
</dbReference>
<proteinExistence type="inferred from homology"/>
<name>A0A4R1K6J3_9GAMM</name>
<dbReference type="Proteomes" id="UP000295565">
    <property type="component" value="Unassembled WGS sequence"/>
</dbReference>
<evidence type="ECO:0000256" key="2">
    <source>
        <dbReference type="ARBA" id="ARBA00074073"/>
    </source>
</evidence>
<dbReference type="Pfam" id="PF01722">
    <property type="entry name" value="BolA"/>
    <property type="match status" value="1"/>
</dbReference>
<evidence type="ECO:0000256" key="1">
    <source>
        <dbReference type="ARBA" id="ARBA00005578"/>
    </source>
</evidence>
<evidence type="ECO:0000256" key="3">
    <source>
        <dbReference type="RuleBase" id="RU003860"/>
    </source>
</evidence>
<comment type="caution">
    <text evidence="4">The sequence shown here is derived from an EMBL/GenBank/DDBJ whole genome shotgun (WGS) entry which is preliminary data.</text>
</comment>
<keyword evidence="5" id="KW-1185">Reference proteome</keyword>
<dbReference type="InterPro" id="IPR050961">
    <property type="entry name" value="BolA/IbaG_stress_morph_reg"/>
</dbReference>
<evidence type="ECO:0000313" key="4">
    <source>
        <dbReference type="EMBL" id="TCK58669.1"/>
    </source>
</evidence>
<dbReference type="EMBL" id="SMGD01000011">
    <property type="protein sequence ID" value="TCK58669.1"/>
    <property type="molecule type" value="Genomic_DNA"/>
</dbReference>
<gene>
    <name evidence="4" type="ORF">EV690_0806</name>
</gene>
<dbReference type="PANTHER" id="PTHR46229">
    <property type="entry name" value="BOLA TRANSCRIPTION REGULATOR"/>
    <property type="match status" value="1"/>
</dbReference>
<dbReference type="Gene3D" id="3.30.300.90">
    <property type="entry name" value="BolA-like"/>
    <property type="match status" value="1"/>
</dbReference>
<comment type="similarity">
    <text evidence="1 3">Belongs to the BolA/IbaG family.</text>
</comment>
<accession>A0A4R1K6J3</accession>
<protein>
    <recommendedName>
        <fullName evidence="2">DNA-binding transcriptional regulator BolA</fullName>
    </recommendedName>
</protein>
<dbReference type="RefSeq" id="WP_131911633.1">
    <property type="nucleotide sequence ID" value="NZ_OU594967.1"/>
</dbReference>